<dbReference type="InterPro" id="IPR002223">
    <property type="entry name" value="Kunitz_BPTI"/>
</dbReference>
<accession>A0A183FMX7</accession>
<dbReference type="InterPro" id="IPR036880">
    <property type="entry name" value="Kunitz_BPTI_sf"/>
</dbReference>
<sequence>MLLLVAALLSGLALCYSSRSVRNEPGASAGGSVDLCSLPADSGSCSRELIRYYYDPVDDDCKRFTYS</sequence>
<accession>A0A3P8C0Q6</accession>
<name>A0A183FMX7_HELPZ</name>
<protein>
    <submittedName>
        <fullName evidence="5">BPTI/Kunitz inhibitor domain-containing protein</fullName>
    </submittedName>
</protein>
<feature type="signal peptide" evidence="1">
    <location>
        <begin position="1"/>
        <end position="17"/>
    </location>
</feature>
<evidence type="ECO:0000313" key="3">
    <source>
        <dbReference type="EMBL" id="VDO77802.1"/>
    </source>
</evidence>
<dbReference type="WBParaSite" id="HPBE_0000878801-mRNA-1">
    <property type="protein sequence ID" value="HPBE_0000878801-mRNA-1"/>
    <property type="gene ID" value="HPBE_0000878801"/>
</dbReference>
<evidence type="ECO:0000313" key="4">
    <source>
        <dbReference type="Proteomes" id="UP000050761"/>
    </source>
</evidence>
<dbReference type="Proteomes" id="UP000050761">
    <property type="component" value="Unassembled WGS sequence"/>
</dbReference>
<feature type="chain" id="PRO_5044551504" evidence="1">
    <location>
        <begin position="18"/>
        <end position="67"/>
    </location>
</feature>
<reference evidence="3 4" key="1">
    <citation type="submission" date="2018-11" db="EMBL/GenBank/DDBJ databases">
        <authorList>
            <consortium name="Pathogen Informatics"/>
        </authorList>
    </citation>
    <scope>NUCLEOTIDE SEQUENCE [LARGE SCALE GENOMIC DNA]</scope>
</reference>
<keyword evidence="4" id="KW-1185">Reference proteome</keyword>
<keyword evidence="1" id="KW-0732">Signal</keyword>
<dbReference type="SUPFAM" id="SSF57362">
    <property type="entry name" value="BPTI-like"/>
    <property type="match status" value="1"/>
</dbReference>
<dbReference type="EMBL" id="UZAH01026252">
    <property type="protein sequence ID" value="VDO77802.1"/>
    <property type="molecule type" value="Genomic_DNA"/>
</dbReference>
<evidence type="ECO:0000256" key="1">
    <source>
        <dbReference type="SAM" id="SignalP"/>
    </source>
</evidence>
<dbReference type="AlphaFoldDB" id="A0A183FMX7"/>
<organism evidence="4 5">
    <name type="scientific">Heligmosomoides polygyrus</name>
    <name type="common">Parasitic roundworm</name>
    <dbReference type="NCBI Taxonomy" id="6339"/>
    <lineage>
        <taxon>Eukaryota</taxon>
        <taxon>Metazoa</taxon>
        <taxon>Ecdysozoa</taxon>
        <taxon>Nematoda</taxon>
        <taxon>Chromadorea</taxon>
        <taxon>Rhabditida</taxon>
        <taxon>Rhabditina</taxon>
        <taxon>Rhabditomorpha</taxon>
        <taxon>Strongyloidea</taxon>
        <taxon>Heligmosomidae</taxon>
        <taxon>Heligmosomoides</taxon>
    </lineage>
</organism>
<evidence type="ECO:0000313" key="5">
    <source>
        <dbReference type="WBParaSite" id="HPBE_0000878801-mRNA-1"/>
    </source>
</evidence>
<feature type="domain" description="BPTI/Kunitz inhibitor" evidence="2">
    <location>
        <begin position="36"/>
        <end position="67"/>
    </location>
</feature>
<evidence type="ECO:0000259" key="2">
    <source>
        <dbReference type="PROSITE" id="PS50279"/>
    </source>
</evidence>
<dbReference type="Gene3D" id="4.10.410.10">
    <property type="entry name" value="Pancreatic trypsin inhibitor Kunitz domain"/>
    <property type="match status" value="1"/>
</dbReference>
<proteinExistence type="predicted"/>
<dbReference type="PROSITE" id="PS50279">
    <property type="entry name" value="BPTI_KUNITZ_2"/>
    <property type="match status" value="1"/>
</dbReference>
<dbReference type="OrthoDB" id="4473401at2759"/>
<reference evidence="5" key="2">
    <citation type="submission" date="2019-09" db="UniProtKB">
        <authorList>
            <consortium name="WormBaseParasite"/>
        </authorList>
    </citation>
    <scope>IDENTIFICATION</scope>
</reference>
<gene>
    <name evidence="3" type="ORF">HPBE_LOCUS8789</name>
</gene>
<dbReference type="GO" id="GO:0004867">
    <property type="term" value="F:serine-type endopeptidase inhibitor activity"/>
    <property type="evidence" value="ECO:0007669"/>
    <property type="project" value="InterPro"/>
</dbReference>
<dbReference type="Pfam" id="PF00014">
    <property type="entry name" value="Kunitz_BPTI"/>
    <property type="match status" value="1"/>
</dbReference>
<dbReference type="CDD" id="cd00109">
    <property type="entry name" value="Kunitz-type"/>
    <property type="match status" value="1"/>
</dbReference>